<name>A0A8J2HCJ2_COTCN</name>
<dbReference type="EMBL" id="CAJNRD030001120">
    <property type="protein sequence ID" value="CAG5093458.1"/>
    <property type="molecule type" value="Genomic_DNA"/>
</dbReference>
<accession>A0A8J2HCJ2</accession>
<gene>
    <name evidence="2" type="ORF">HICCMSTLAB_LOCUS6848</name>
</gene>
<feature type="compositionally biased region" description="Polar residues" evidence="1">
    <location>
        <begin position="42"/>
        <end position="60"/>
    </location>
</feature>
<keyword evidence="3" id="KW-1185">Reference proteome</keyword>
<comment type="caution">
    <text evidence="2">The sequence shown here is derived from an EMBL/GenBank/DDBJ whole genome shotgun (WGS) entry which is preliminary data.</text>
</comment>
<sequence>MVLNDNKEPTAKSIEKLGKEIKNAPIPSSTTSGNKFRGAVQKPSTSSRTLNWRSPYTGQGNPHMGQKLPYQKFHRATPQNSRTMYSNSSSQAKSNRSTLQDKRK</sequence>
<reference evidence="2" key="1">
    <citation type="submission" date="2021-04" db="EMBL/GenBank/DDBJ databases">
        <authorList>
            <person name="Chebbi M.A.C M."/>
        </authorList>
    </citation>
    <scope>NUCLEOTIDE SEQUENCE</scope>
</reference>
<feature type="region of interest" description="Disordered" evidence="1">
    <location>
        <begin position="1"/>
        <end position="104"/>
    </location>
</feature>
<feature type="compositionally biased region" description="Basic and acidic residues" evidence="1">
    <location>
        <begin position="1"/>
        <end position="22"/>
    </location>
</feature>
<dbReference type="Proteomes" id="UP000786811">
    <property type="component" value="Unassembled WGS sequence"/>
</dbReference>
<evidence type="ECO:0000256" key="1">
    <source>
        <dbReference type="SAM" id="MobiDB-lite"/>
    </source>
</evidence>
<organism evidence="2 3">
    <name type="scientific">Cotesia congregata</name>
    <name type="common">Parasitoid wasp</name>
    <name type="synonym">Apanteles congregatus</name>
    <dbReference type="NCBI Taxonomy" id="51543"/>
    <lineage>
        <taxon>Eukaryota</taxon>
        <taxon>Metazoa</taxon>
        <taxon>Ecdysozoa</taxon>
        <taxon>Arthropoda</taxon>
        <taxon>Hexapoda</taxon>
        <taxon>Insecta</taxon>
        <taxon>Pterygota</taxon>
        <taxon>Neoptera</taxon>
        <taxon>Endopterygota</taxon>
        <taxon>Hymenoptera</taxon>
        <taxon>Apocrita</taxon>
        <taxon>Ichneumonoidea</taxon>
        <taxon>Braconidae</taxon>
        <taxon>Microgastrinae</taxon>
        <taxon>Cotesia</taxon>
    </lineage>
</organism>
<protein>
    <submittedName>
        <fullName evidence="2">Uncharacterized protein</fullName>
    </submittedName>
</protein>
<evidence type="ECO:0000313" key="3">
    <source>
        <dbReference type="Proteomes" id="UP000786811"/>
    </source>
</evidence>
<feature type="compositionally biased region" description="Low complexity" evidence="1">
    <location>
        <begin position="86"/>
        <end position="97"/>
    </location>
</feature>
<dbReference type="AlphaFoldDB" id="A0A8J2HCJ2"/>
<proteinExistence type="predicted"/>
<evidence type="ECO:0000313" key="2">
    <source>
        <dbReference type="EMBL" id="CAG5093458.1"/>
    </source>
</evidence>